<organism evidence="12 13">
    <name type="scientific">Gemella haemolysans</name>
    <dbReference type="NCBI Taxonomy" id="1379"/>
    <lineage>
        <taxon>Bacteria</taxon>
        <taxon>Bacillati</taxon>
        <taxon>Bacillota</taxon>
        <taxon>Bacilli</taxon>
        <taxon>Bacillales</taxon>
        <taxon>Gemellaceae</taxon>
        <taxon>Gemella</taxon>
    </lineage>
</organism>
<evidence type="ECO:0000256" key="2">
    <source>
        <dbReference type="ARBA" id="ARBA00022670"/>
    </source>
</evidence>
<dbReference type="InterPro" id="IPR038765">
    <property type="entry name" value="Papain-like_cys_pep_sf"/>
</dbReference>
<evidence type="ECO:0000259" key="11">
    <source>
        <dbReference type="PROSITE" id="PS51935"/>
    </source>
</evidence>
<dbReference type="PANTHER" id="PTHR33734">
    <property type="entry name" value="LYSM DOMAIN-CONTAINING GPI-ANCHORED PROTEIN 2"/>
    <property type="match status" value="1"/>
</dbReference>
<accession>A0AAW6B5R3</accession>
<dbReference type="GO" id="GO:0071555">
    <property type="term" value="P:cell wall organization"/>
    <property type="evidence" value="ECO:0007669"/>
    <property type="project" value="UniProtKB-KW"/>
</dbReference>
<dbReference type="AlphaFoldDB" id="A0AAW6B5R3"/>
<feature type="domain" description="LysM" evidence="10">
    <location>
        <begin position="85"/>
        <end position="129"/>
    </location>
</feature>
<dbReference type="SUPFAM" id="SSF54001">
    <property type="entry name" value="Cysteine proteinases"/>
    <property type="match status" value="1"/>
</dbReference>
<dbReference type="Proteomes" id="UP001212217">
    <property type="component" value="Unassembled WGS sequence"/>
</dbReference>
<protein>
    <submittedName>
        <fullName evidence="12">LysM peptidoglycan-binding domain-containing protein</fullName>
    </submittedName>
</protein>
<evidence type="ECO:0000256" key="6">
    <source>
        <dbReference type="ARBA" id="ARBA00022807"/>
    </source>
</evidence>
<dbReference type="InterPro" id="IPR018392">
    <property type="entry name" value="LysM"/>
</dbReference>
<dbReference type="GO" id="GO:0006508">
    <property type="term" value="P:proteolysis"/>
    <property type="evidence" value="ECO:0007669"/>
    <property type="project" value="UniProtKB-KW"/>
</dbReference>
<evidence type="ECO:0000256" key="9">
    <source>
        <dbReference type="SAM" id="SignalP"/>
    </source>
</evidence>
<feature type="domain" description="LysM" evidence="10">
    <location>
        <begin position="28"/>
        <end position="71"/>
    </location>
</feature>
<keyword evidence="3 9" id="KW-0732">Signal</keyword>
<evidence type="ECO:0000256" key="8">
    <source>
        <dbReference type="SAM" id="MobiDB-lite"/>
    </source>
</evidence>
<evidence type="ECO:0000256" key="5">
    <source>
        <dbReference type="ARBA" id="ARBA00022801"/>
    </source>
</evidence>
<sequence>MSKLQKLVAATAIVSTVGVGLSQIADADTYTVKKGDTLWDIAINNGTTVDQLMQDNNLTSSLIFPGDKLTYNTTVAQVAQAKEEGYYTVVLGDTLGKISNRFGVSVDQLVKLNNIDNPNLIYVGTVLKVSENAAAKAEVTVAKAENTVAKATVVENTTEKTVAKVDPVQTVPAKPAVTAVATPKAEVKKETPAAAPKTEVKKETPAAAPKAEVKKETPAAAPKAEVKKETPAAAPKAEVKKETPAAAPKAEVKKETTVATAAPSVAAKPAAPAAAATTQAASSNKGAAIYQAALAQLGRYQDCTMLVTNALKAVGINFHDWPIGYMSLGTVVPASQAQPGDLIYYANGGLGMAHIAVYAGNGQAVHGGWLGNQTVLNSANVAGGAVYIRVK</sequence>
<dbReference type="RefSeq" id="WP_271987406.1">
    <property type="nucleotide sequence ID" value="NZ_JAQMFS010000062.1"/>
</dbReference>
<dbReference type="PROSITE" id="PS51935">
    <property type="entry name" value="NLPC_P60"/>
    <property type="match status" value="1"/>
</dbReference>
<dbReference type="PROSITE" id="PS51782">
    <property type="entry name" value="LYSM"/>
    <property type="match status" value="2"/>
</dbReference>
<reference evidence="12" key="1">
    <citation type="submission" date="2023-08" db="EMBL/GenBank/DDBJ databases">
        <title>Dental plaque isolates bound by oral lectin ZG16B.</title>
        <authorList>
            <person name="Ghosh S."/>
        </authorList>
    </citation>
    <scope>NUCLEOTIDE SEQUENCE</scope>
    <source>
        <strain evidence="12">DP3_5B</strain>
    </source>
</reference>
<keyword evidence="7" id="KW-0961">Cell wall biogenesis/degradation</keyword>
<keyword evidence="5" id="KW-0378">Hydrolase</keyword>
<feature type="domain" description="NlpC/P60" evidence="11">
    <location>
        <begin position="271"/>
        <end position="391"/>
    </location>
</feature>
<keyword evidence="6" id="KW-0788">Thiol protease</keyword>
<dbReference type="SMART" id="SM00257">
    <property type="entry name" value="LysM"/>
    <property type="match status" value="2"/>
</dbReference>
<evidence type="ECO:0000256" key="7">
    <source>
        <dbReference type="ARBA" id="ARBA00023316"/>
    </source>
</evidence>
<evidence type="ECO:0000256" key="3">
    <source>
        <dbReference type="ARBA" id="ARBA00022729"/>
    </source>
</evidence>
<comment type="similarity">
    <text evidence="1">Belongs to the peptidase C40 family.</text>
</comment>
<dbReference type="CDD" id="cd00118">
    <property type="entry name" value="LysM"/>
    <property type="match status" value="2"/>
</dbReference>
<dbReference type="Gene3D" id="3.90.1720.10">
    <property type="entry name" value="endopeptidase domain like (from Nostoc punctiforme)"/>
    <property type="match status" value="1"/>
</dbReference>
<dbReference type="InterPro" id="IPR036779">
    <property type="entry name" value="LysM_dom_sf"/>
</dbReference>
<dbReference type="PANTHER" id="PTHR33734:SF22">
    <property type="entry name" value="MEMBRANE-BOUND LYTIC MUREIN TRANSGLYCOSYLASE D"/>
    <property type="match status" value="1"/>
</dbReference>
<dbReference type="Gene3D" id="3.10.350.10">
    <property type="entry name" value="LysM domain"/>
    <property type="match status" value="2"/>
</dbReference>
<gene>
    <name evidence="12" type="ORF">PNO30_05215</name>
</gene>
<dbReference type="Pfam" id="PF01476">
    <property type="entry name" value="LysM"/>
    <property type="match status" value="2"/>
</dbReference>
<comment type="caution">
    <text evidence="12">The sequence shown here is derived from an EMBL/GenBank/DDBJ whole genome shotgun (WGS) entry which is preliminary data.</text>
</comment>
<name>A0AAW6B5R3_9BACL</name>
<dbReference type="SUPFAM" id="SSF54106">
    <property type="entry name" value="LysM domain"/>
    <property type="match status" value="2"/>
</dbReference>
<dbReference type="Pfam" id="PF00877">
    <property type="entry name" value="NLPC_P60"/>
    <property type="match status" value="1"/>
</dbReference>
<dbReference type="InterPro" id="IPR000064">
    <property type="entry name" value="NLP_P60_dom"/>
</dbReference>
<evidence type="ECO:0000313" key="12">
    <source>
        <dbReference type="EMBL" id="MDB6186184.1"/>
    </source>
</evidence>
<keyword evidence="4" id="KW-0677">Repeat</keyword>
<dbReference type="GO" id="GO:0008234">
    <property type="term" value="F:cysteine-type peptidase activity"/>
    <property type="evidence" value="ECO:0007669"/>
    <property type="project" value="UniProtKB-KW"/>
</dbReference>
<evidence type="ECO:0000313" key="13">
    <source>
        <dbReference type="Proteomes" id="UP001212217"/>
    </source>
</evidence>
<feature type="signal peptide" evidence="9">
    <location>
        <begin position="1"/>
        <end position="27"/>
    </location>
</feature>
<dbReference type="GO" id="GO:0008932">
    <property type="term" value="F:lytic endotransglycosylase activity"/>
    <property type="evidence" value="ECO:0007669"/>
    <property type="project" value="TreeGrafter"/>
</dbReference>
<feature type="chain" id="PRO_5043431416" evidence="9">
    <location>
        <begin position="28"/>
        <end position="391"/>
    </location>
</feature>
<keyword evidence="2" id="KW-0645">Protease</keyword>
<evidence type="ECO:0000256" key="1">
    <source>
        <dbReference type="ARBA" id="ARBA00007074"/>
    </source>
</evidence>
<evidence type="ECO:0000259" key="10">
    <source>
        <dbReference type="PROSITE" id="PS51782"/>
    </source>
</evidence>
<feature type="region of interest" description="Disordered" evidence="8">
    <location>
        <begin position="184"/>
        <end position="254"/>
    </location>
</feature>
<evidence type="ECO:0000256" key="4">
    <source>
        <dbReference type="ARBA" id="ARBA00022737"/>
    </source>
</evidence>
<dbReference type="EMBL" id="JAQMFS010000062">
    <property type="protein sequence ID" value="MDB6186184.1"/>
    <property type="molecule type" value="Genomic_DNA"/>
</dbReference>
<proteinExistence type="inferred from homology"/>